<reference evidence="2" key="1">
    <citation type="submission" date="2020-06" db="EMBL/GenBank/DDBJ databases">
        <authorList>
            <person name="Li T."/>
            <person name="Hu X."/>
            <person name="Zhang T."/>
            <person name="Song X."/>
            <person name="Zhang H."/>
            <person name="Dai N."/>
            <person name="Sheng W."/>
            <person name="Hou X."/>
            <person name="Wei L."/>
        </authorList>
    </citation>
    <scope>NUCLEOTIDE SEQUENCE</scope>
    <source>
        <strain evidence="2">G02</strain>
        <tissue evidence="2">Leaf</tissue>
    </source>
</reference>
<proteinExistence type="predicted"/>
<evidence type="ECO:0000256" key="1">
    <source>
        <dbReference type="SAM" id="MobiDB-lite"/>
    </source>
</evidence>
<gene>
    <name evidence="2" type="ORF">Sradi_2025300</name>
</gene>
<comment type="caution">
    <text evidence="2">The sequence shown here is derived from an EMBL/GenBank/DDBJ whole genome shotgun (WGS) entry which is preliminary data.</text>
</comment>
<reference evidence="2" key="2">
    <citation type="journal article" date="2024" name="Plant">
        <title>Genomic evolution and insights into agronomic trait innovations of Sesamum species.</title>
        <authorList>
            <person name="Miao H."/>
            <person name="Wang L."/>
            <person name="Qu L."/>
            <person name="Liu H."/>
            <person name="Sun Y."/>
            <person name="Le M."/>
            <person name="Wang Q."/>
            <person name="Wei S."/>
            <person name="Zheng Y."/>
            <person name="Lin W."/>
            <person name="Duan Y."/>
            <person name="Cao H."/>
            <person name="Xiong S."/>
            <person name="Wang X."/>
            <person name="Wei L."/>
            <person name="Li C."/>
            <person name="Ma Q."/>
            <person name="Ju M."/>
            <person name="Zhao R."/>
            <person name="Li G."/>
            <person name="Mu C."/>
            <person name="Tian Q."/>
            <person name="Mei H."/>
            <person name="Zhang T."/>
            <person name="Gao T."/>
            <person name="Zhang H."/>
        </authorList>
    </citation>
    <scope>NUCLEOTIDE SEQUENCE</scope>
    <source>
        <strain evidence="2">G02</strain>
    </source>
</reference>
<sequence length="72" mass="7334">MTNYNNGGDHISYEGDSSIPATSGPIIPLVDPTLGDINVPNPDPAPGANALVPAPALEQAAGYAIINTLFCE</sequence>
<organism evidence="2">
    <name type="scientific">Sesamum radiatum</name>
    <name type="common">Black benniseed</name>
    <dbReference type="NCBI Taxonomy" id="300843"/>
    <lineage>
        <taxon>Eukaryota</taxon>
        <taxon>Viridiplantae</taxon>
        <taxon>Streptophyta</taxon>
        <taxon>Embryophyta</taxon>
        <taxon>Tracheophyta</taxon>
        <taxon>Spermatophyta</taxon>
        <taxon>Magnoliopsida</taxon>
        <taxon>eudicotyledons</taxon>
        <taxon>Gunneridae</taxon>
        <taxon>Pentapetalae</taxon>
        <taxon>asterids</taxon>
        <taxon>lamiids</taxon>
        <taxon>Lamiales</taxon>
        <taxon>Pedaliaceae</taxon>
        <taxon>Sesamum</taxon>
    </lineage>
</organism>
<protein>
    <submittedName>
        <fullName evidence="2">Uncharacterized protein</fullName>
    </submittedName>
</protein>
<accession>A0AAW2TH37</accession>
<dbReference type="AlphaFoldDB" id="A0AAW2TH37"/>
<feature type="region of interest" description="Disordered" evidence="1">
    <location>
        <begin position="1"/>
        <end position="20"/>
    </location>
</feature>
<evidence type="ECO:0000313" key="2">
    <source>
        <dbReference type="EMBL" id="KAL0403845.1"/>
    </source>
</evidence>
<dbReference type="EMBL" id="JACGWJ010000008">
    <property type="protein sequence ID" value="KAL0403845.1"/>
    <property type="molecule type" value="Genomic_DNA"/>
</dbReference>
<name>A0AAW2TH37_SESRA</name>